<dbReference type="AlphaFoldDB" id="A0A4Y7K0G9"/>
<sequence>VSVDGDPAEWMVFEVFHDVVISRALYTGYLAQTLLGYDVMYNNIDMIWPPHPVGTTVLGQPIRDLDNEGSKSKHDAIFRLDKAHPARETNTENERRCTSPEGMCQKLGFPC</sequence>
<organism evidence="1 2">
    <name type="scientific">Papaver somniferum</name>
    <name type="common">Opium poppy</name>
    <dbReference type="NCBI Taxonomy" id="3469"/>
    <lineage>
        <taxon>Eukaryota</taxon>
        <taxon>Viridiplantae</taxon>
        <taxon>Streptophyta</taxon>
        <taxon>Embryophyta</taxon>
        <taxon>Tracheophyta</taxon>
        <taxon>Spermatophyta</taxon>
        <taxon>Magnoliopsida</taxon>
        <taxon>Ranunculales</taxon>
        <taxon>Papaveraceae</taxon>
        <taxon>Papaveroideae</taxon>
        <taxon>Papaver</taxon>
    </lineage>
</organism>
<accession>A0A4Y7K0G9</accession>
<reference evidence="1 2" key="1">
    <citation type="journal article" date="2018" name="Science">
        <title>The opium poppy genome and morphinan production.</title>
        <authorList>
            <person name="Guo L."/>
            <person name="Winzer T."/>
            <person name="Yang X."/>
            <person name="Li Y."/>
            <person name="Ning Z."/>
            <person name="He Z."/>
            <person name="Teodor R."/>
            <person name="Lu Y."/>
            <person name="Bowser T.A."/>
            <person name="Graham I.A."/>
            <person name="Ye K."/>
        </authorList>
    </citation>
    <scope>NUCLEOTIDE SEQUENCE [LARGE SCALE GENOMIC DNA]</scope>
    <source>
        <strain evidence="2">cv. HN1</strain>
        <tissue evidence="1">Leaves</tissue>
    </source>
</reference>
<protein>
    <submittedName>
        <fullName evidence="1">Uncharacterized protein</fullName>
    </submittedName>
</protein>
<feature type="non-terminal residue" evidence="1">
    <location>
        <position position="1"/>
    </location>
</feature>
<dbReference type="EMBL" id="CM010720">
    <property type="protein sequence ID" value="RZC66336.1"/>
    <property type="molecule type" value="Genomic_DNA"/>
</dbReference>
<keyword evidence="2" id="KW-1185">Reference proteome</keyword>
<evidence type="ECO:0000313" key="1">
    <source>
        <dbReference type="EMBL" id="RZC66336.1"/>
    </source>
</evidence>
<dbReference type="Proteomes" id="UP000316621">
    <property type="component" value="Chromosome 6"/>
</dbReference>
<name>A0A4Y7K0G9_PAPSO</name>
<dbReference type="Gramene" id="RZC66336">
    <property type="protein sequence ID" value="RZC66336"/>
    <property type="gene ID" value="C5167_010026"/>
</dbReference>
<proteinExistence type="predicted"/>
<gene>
    <name evidence="1" type="ORF">C5167_010026</name>
</gene>
<evidence type="ECO:0000313" key="2">
    <source>
        <dbReference type="Proteomes" id="UP000316621"/>
    </source>
</evidence>